<dbReference type="EMBL" id="SDMP01000015">
    <property type="protein sequence ID" value="RYR07240.1"/>
    <property type="molecule type" value="Genomic_DNA"/>
</dbReference>
<dbReference type="AlphaFoldDB" id="A0A444YZ79"/>
<reference evidence="2 3" key="1">
    <citation type="submission" date="2019-01" db="EMBL/GenBank/DDBJ databases">
        <title>Sequencing of cultivated peanut Arachis hypogaea provides insights into genome evolution and oil improvement.</title>
        <authorList>
            <person name="Chen X."/>
        </authorList>
    </citation>
    <scope>NUCLEOTIDE SEQUENCE [LARGE SCALE GENOMIC DNA]</scope>
    <source>
        <strain evidence="3">cv. Fuhuasheng</strain>
        <tissue evidence="2">Leaves</tissue>
    </source>
</reference>
<accession>A0A444YZ79</accession>
<protein>
    <submittedName>
        <fullName evidence="2">Uncharacterized protein</fullName>
    </submittedName>
</protein>
<dbReference type="Proteomes" id="UP000289738">
    <property type="component" value="Chromosome B05"/>
</dbReference>
<organism evidence="2 3">
    <name type="scientific">Arachis hypogaea</name>
    <name type="common">Peanut</name>
    <dbReference type="NCBI Taxonomy" id="3818"/>
    <lineage>
        <taxon>Eukaryota</taxon>
        <taxon>Viridiplantae</taxon>
        <taxon>Streptophyta</taxon>
        <taxon>Embryophyta</taxon>
        <taxon>Tracheophyta</taxon>
        <taxon>Spermatophyta</taxon>
        <taxon>Magnoliopsida</taxon>
        <taxon>eudicotyledons</taxon>
        <taxon>Gunneridae</taxon>
        <taxon>Pentapetalae</taxon>
        <taxon>rosids</taxon>
        <taxon>fabids</taxon>
        <taxon>Fabales</taxon>
        <taxon>Fabaceae</taxon>
        <taxon>Papilionoideae</taxon>
        <taxon>50 kb inversion clade</taxon>
        <taxon>dalbergioids sensu lato</taxon>
        <taxon>Dalbergieae</taxon>
        <taxon>Pterocarpus clade</taxon>
        <taxon>Arachis</taxon>
    </lineage>
</organism>
<evidence type="ECO:0000256" key="1">
    <source>
        <dbReference type="SAM" id="MobiDB-lite"/>
    </source>
</evidence>
<name>A0A444YZ79_ARAHY</name>
<feature type="region of interest" description="Disordered" evidence="1">
    <location>
        <begin position="65"/>
        <end position="96"/>
    </location>
</feature>
<sequence length="96" mass="10709">MKEFANLQVLGGHQNALKEKRIKKKRLQLQEAGFANREGGRAMALTVLGFCEEGEKWWWSSRMELNRDGGDGDGGSEKKGKRRRMRSLAGDDEGGG</sequence>
<proteinExistence type="predicted"/>
<keyword evidence="3" id="KW-1185">Reference proteome</keyword>
<evidence type="ECO:0000313" key="3">
    <source>
        <dbReference type="Proteomes" id="UP000289738"/>
    </source>
</evidence>
<gene>
    <name evidence="2" type="ORF">Ahy_B05g074551</name>
</gene>
<comment type="caution">
    <text evidence="2">The sequence shown here is derived from an EMBL/GenBank/DDBJ whole genome shotgun (WGS) entry which is preliminary data.</text>
</comment>
<feature type="compositionally biased region" description="Basic and acidic residues" evidence="1">
    <location>
        <begin position="65"/>
        <end position="78"/>
    </location>
</feature>
<evidence type="ECO:0000313" key="2">
    <source>
        <dbReference type="EMBL" id="RYR07240.1"/>
    </source>
</evidence>